<proteinExistence type="predicted"/>
<comment type="subcellular location">
    <subcellularLocation>
        <location evidence="1">Membrane</location>
        <topology evidence="1">Single-pass membrane protein</topology>
    </subcellularLocation>
</comment>
<evidence type="ECO:0000256" key="1">
    <source>
        <dbReference type="ARBA" id="ARBA00004167"/>
    </source>
</evidence>
<dbReference type="InterPro" id="IPR001611">
    <property type="entry name" value="Leu-rich_rpt"/>
</dbReference>
<keyword evidence="5" id="KW-0677">Repeat</keyword>
<evidence type="ECO:0000313" key="11">
    <source>
        <dbReference type="Proteomes" id="UP000585474"/>
    </source>
</evidence>
<comment type="caution">
    <text evidence="10">The sequence shown here is derived from an EMBL/GenBank/DDBJ whole genome shotgun (WGS) entry which is preliminary data.</text>
</comment>
<protein>
    <recommendedName>
        <fullName evidence="9">Malectin-like domain-containing protein</fullName>
    </recommendedName>
</protein>
<dbReference type="EMBL" id="BJWL01000028">
    <property type="protein sequence ID" value="GFZ20566.1"/>
    <property type="molecule type" value="Genomic_DNA"/>
</dbReference>
<accession>A0A7J0HBV7</accession>
<evidence type="ECO:0000256" key="2">
    <source>
        <dbReference type="ARBA" id="ARBA00022614"/>
    </source>
</evidence>
<keyword evidence="7" id="KW-0472">Membrane</keyword>
<reference evidence="10 11" key="1">
    <citation type="submission" date="2019-07" db="EMBL/GenBank/DDBJ databases">
        <title>De Novo Assembly of kiwifruit Actinidia rufa.</title>
        <authorList>
            <person name="Sugita-Konishi S."/>
            <person name="Sato K."/>
            <person name="Mori E."/>
            <person name="Abe Y."/>
            <person name="Kisaki G."/>
            <person name="Hamano K."/>
            <person name="Suezawa K."/>
            <person name="Otani M."/>
            <person name="Fukuda T."/>
            <person name="Manabe T."/>
            <person name="Gomi K."/>
            <person name="Tabuchi M."/>
            <person name="Akimitsu K."/>
            <person name="Kataoka I."/>
        </authorList>
    </citation>
    <scope>NUCLEOTIDE SEQUENCE [LARGE SCALE GENOMIC DNA]</scope>
    <source>
        <strain evidence="11">cv. Fuchu</strain>
    </source>
</reference>
<dbReference type="GO" id="GO:0016020">
    <property type="term" value="C:membrane"/>
    <property type="evidence" value="ECO:0007669"/>
    <property type="project" value="UniProtKB-SubCell"/>
</dbReference>
<dbReference type="FunFam" id="3.80.10.10:FF:000129">
    <property type="entry name" value="Leucine-rich repeat receptor-like kinase"/>
    <property type="match status" value="1"/>
</dbReference>
<name>A0A7J0HBV7_9ERIC</name>
<sequence>MFPIRLGTWLSIDCGSATSYTSLNGIYWQTDEGFINTGENEHVSYNSYTNLDLFNTLRAFKKQNKNCYTLPTGDITRYFIRTTFYYGNYDGLTKPPTFDVEIDGNKWVTVVSSLTEILYYEVVYPSRGDTVSVCLARTKPNQFPFISSLEVWPVPDTMYFGMSRDLAWLSSYRDNYGTQDYILGYDVDRYNRIWKPANPTGLVPKLADTNVVQYTTYEFPPHSAIFDAVEASAPTKSITLTFQIAKTNSLNFIEPYFTEMEELGINQTRSFSLYVNNEYKLTTSPQYQNFTAALALVQTSGTIITVELRPMEGSTLPPIVSAIEVYTASDPLITLGTSQDDLDGLAVFISSFDQLGGWSGEPCLPNDTVWEWLGCSGSDPPRVNSLSLSGYGLEGPLPDFSQMQALETIDLSKNNLNGEIPEFLGNLPQLKLLNLADNDFFGDIPRSIISNKKIKYNVHGNPNLNHRNANRTAMIIGLAVGVPLGLVGSQVEEGNAQVKPHEDSVSISMSTEQMSVPPQHDDEIHEEISEDACHGNANQTTHSGNHVGKDSFEDIPVSVSAGNVNEASEVPDMDMEELDELLQRHENARPGGST</sequence>
<dbReference type="PANTHER" id="PTHR45631">
    <property type="entry name" value="OS07G0107800 PROTEIN-RELATED"/>
    <property type="match status" value="1"/>
</dbReference>
<dbReference type="Gene3D" id="3.80.10.10">
    <property type="entry name" value="Ribonuclease Inhibitor"/>
    <property type="match status" value="1"/>
</dbReference>
<evidence type="ECO:0000256" key="8">
    <source>
        <dbReference type="SAM" id="MobiDB-lite"/>
    </source>
</evidence>
<evidence type="ECO:0000313" key="10">
    <source>
        <dbReference type="EMBL" id="GFZ20566.1"/>
    </source>
</evidence>
<organism evidence="10 11">
    <name type="scientific">Actinidia rufa</name>
    <dbReference type="NCBI Taxonomy" id="165716"/>
    <lineage>
        <taxon>Eukaryota</taxon>
        <taxon>Viridiplantae</taxon>
        <taxon>Streptophyta</taxon>
        <taxon>Embryophyta</taxon>
        <taxon>Tracheophyta</taxon>
        <taxon>Spermatophyta</taxon>
        <taxon>Magnoliopsida</taxon>
        <taxon>eudicotyledons</taxon>
        <taxon>Gunneridae</taxon>
        <taxon>Pentapetalae</taxon>
        <taxon>asterids</taxon>
        <taxon>Ericales</taxon>
        <taxon>Actinidiaceae</taxon>
        <taxon>Actinidia</taxon>
    </lineage>
</organism>
<keyword evidence="6" id="KW-1133">Transmembrane helix</keyword>
<dbReference type="Pfam" id="PF00560">
    <property type="entry name" value="LRR_1"/>
    <property type="match status" value="1"/>
</dbReference>
<evidence type="ECO:0000256" key="3">
    <source>
        <dbReference type="ARBA" id="ARBA00022692"/>
    </source>
</evidence>
<dbReference type="Gene3D" id="2.60.120.430">
    <property type="entry name" value="Galactose-binding lectin"/>
    <property type="match status" value="1"/>
</dbReference>
<dbReference type="InterPro" id="IPR024788">
    <property type="entry name" value="Malectin-like_Carb-bd_dom"/>
</dbReference>
<dbReference type="InterPro" id="IPR032675">
    <property type="entry name" value="LRR_dom_sf"/>
</dbReference>
<feature type="region of interest" description="Disordered" evidence="8">
    <location>
        <begin position="534"/>
        <end position="573"/>
    </location>
</feature>
<evidence type="ECO:0000256" key="6">
    <source>
        <dbReference type="ARBA" id="ARBA00022989"/>
    </source>
</evidence>
<evidence type="ECO:0000256" key="5">
    <source>
        <dbReference type="ARBA" id="ARBA00022737"/>
    </source>
</evidence>
<dbReference type="Pfam" id="PF12819">
    <property type="entry name" value="Malectin_like"/>
    <property type="match status" value="1"/>
</dbReference>
<dbReference type="PANTHER" id="PTHR45631:SF186">
    <property type="entry name" value="MALECTIN-LIKE DOMAIN-CONTAINING PROTEIN"/>
    <property type="match status" value="1"/>
</dbReference>
<dbReference type="OrthoDB" id="2143199at2759"/>
<feature type="domain" description="Malectin-like" evidence="9">
    <location>
        <begin position="12"/>
        <end position="327"/>
    </location>
</feature>
<dbReference type="SUPFAM" id="SSF52058">
    <property type="entry name" value="L domain-like"/>
    <property type="match status" value="1"/>
</dbReference>
<keyword evidence="11" id="KW-1185">Reference proteome</keyword>
<keyword evidence="4" id="KW-0732">Signal</keyword>
<gene>
    <name evidence="10" type="ORF">Acr_28g0012710</name>
</gene>
<evidence type="ECO:0000256" key="7">
    <source>
        <dbReference type="ARBA" id="ARBA00023136"/>
    </source>
</evidence>
<dbReference type="Proteomes" id="UP000585474">
    <property type="component" value="Unassembled WGS sequence"/>
</dbReference>
<keyword evidence="3" id="KW-0812">Transmembrane</keyword>
<keyword evidence="2" id="KW-0433">Leucine-rich repeat</keyword>
<evidence type="ECO:0000259" key="9">
    <source>
        <dbReference type="Pfam" id="PF12819"/>
    </source>
</evidence>
<evidence type="ECO:0000256" key="4">
    <source>
        <dbReference type="ARBA" id="ARBA00022729"/>
    </source>
</evidence>
<dbReference type="AlphaFoldDB" id="A0A7J0HBV7"/>